<organism evidence="9 10">
    <name type="scientific">Agrilus planipennis</name>
    <name type="common">Emerald ash borer</name>
    <name type="synonym">Agrilus marcopoli</name>
    <dbReference type="NCBI Taxonomy" id="224129"/>
    <lineage>
        <taxon>Eukaryota</taxon>
        <taxon>Metazoa</taxon>
        <taxon>Ecdysozoa</taxon>
        <taxon>Arthropoda</taxon>
        <taxon>Hexapoda</taxon>
        <taxon>Insecta</taxon>
        <taxon>Pterygota</taxon>
        <taxon>Neoptera</taxon>
        <taxon>Endopterygota</taxon>
        <taxon>Coleoptera</taxon>
        <taxon>Polyphaga</taxon>
        <taxon>Elateriformia</taxon>
        <taxon>Buprestoidea</taxon>
        <taxon>Buprestidae</taxon>
        <taxon>Agrilinae</taxon>
        <taxon>Agrilus</taxon>
    </lineage>
</organism>
<feature type="chain" id="PRO_5010722717" description="acid phosphatase" evidence="8">
    <location>
        <begin position="19"/>
        <end position="371"/>
    </location>
</feature>
<evidence type="ECO:0000256" key="4">
    <source>
        <dbReference type="ARBA" id="ARBA00022729"/>
    </source>
</evidence>
<keyword evidence="4 8" id="KW-0732">Signal</keyword>
<sequence length="371" mass="42472">MIIFAVVVSLLFHTFCTSLPFSTYGRDGPCDELVLLNVIHRHGYRARDAATYPNDPYINETFFPYGLGQLTNKGKLRMYNVGVDLKQRYRCFLGDLYFPDLIEARSTDVNRTKASLALSSAGLFPPKGPLIWSLLNWIPIPYNYEKIENDFVLGSKFSNCPKYVQLYGEHLNGPGAELYSDDIPFYKYLTENSGMNVTDPSQIYGLYFALKTEEEWGLSIPRWAKPYLDTELKKGTIKQYKLQTGTTELKKLAAGFYIKKILEDSLRKISNSLTPQDRKLFLYSAHEYNIANILTALDIYNDIIPNYGSHIIIELRKINGVYGFKVLLQNYEGNGELQLLKLPKCDYFCPLDRFVQIVQDIIPEDESACNV</sequence>
<accession>A0A1W4WUK6</accession>
<gene>
    <name evidence="10" type="primary">LOC108736306</name>
</gene>
<name>A0A1W4WUK6_AGRPL</name>
<dbReference type="Gene3D" id="3.40.50.1240">
    <property type="entry name" value="Phosphoglycerate mutase-like"/>
    <property type="match status" value="1"/>
</dbReference>
<dbReference type="InterPro" id="IPR050645">
    <property type="entry name" value="Histidine_acid_phosphatase"/>
</dbReference>
<evidence type="ECO:0000256" key="1">
    <source>
        <dbReference type="ARBA" id="ARBA00000032"/>
    </source>
</evidence>
<dbReference type="PANTHER" id="PTHR11567:SF211">
    <property type="entry name" value="PROSTATIC ACID PHOSPHATASE"/>
    <property type="match status" value="1"/>
</dbReference>
<dbReference type="GO" id="GO:0003993">
    <property type="term" value="F:acid phosphatase activity"/>
    <property type="evidence" value="ECO:0007669"/>
    <property type="project" value="UniProtKB-EC"/>
</dbReference>
<feature type="signal peptide" evidence="8">
    <location>
        <begin position="1"/>
        <end position="18"/>
    </location>
</feature>
<dbReference type="EC" id="3.1.3.2" evidence="3"/>
<dbReference type="InParanoid" id="A0A1W4WUK6"/>
<dbReference type="Proteomes" id="UP000192223">
    <property type="component" value="Unplaced"/>
</dbReference>
<evidence type="ECO:0000313" key="10">
    <source>
        <dbReference type="RefSeq" id="XP_018324182.1"/>
    </source>
</evidence>
<keyword evidence="9" id="KW-1185">Reference proteome</keyword>
<dbReference type="InterPro" id="IPR029033">
    <property type="entry name" value="His_PPase_superfam"/>
</dbReference>
<keyword evidence="5" id="KW-0378">Hydrolase</keyword>
<dbReference type="RefSeq" id="XP_018324182.1">
    <property type="nucleotide sequence ID" value="XM_018468680.2"/>
</dbReference>
<keyword evidence="6" id="KW-1015">Disulfide bond</keyword>
<protein>
    <recommendedName>
        <fullName evidence="3">acid phosphatase</fullName>
        <ecNumber evidence="3">3.1.3.2</ecNumber>
    </recommendedName>
</protein>
<comment type="catalytic activity">
    <reaction evidence="1">
        <text>a phosphate monoester + H2O = an alcohol + phosphate</text>
        <dbReference type="Rhea" id="RHEA:15017"/>
        <dbReference type="ChEBI" id="CHEBI:15377"/>
        <dbReference type="ChEBI" id="CHEBI:30879"/>
        <dbReference type="ChEBI" id="CHEBI:43474"/>
        <dbReference type="ChEBI" id="CHEBI:67140"/>
        <dbReference type="EC" id="3.1.3.2"/>
    </reaction>
</comment>
<evidence type="ECO:0000313" key="9">
    <source>
        <dbReference type="Proteomes" id="UP000192223"/>
    </source>
</evidence>
<evidence type="ECO:0000256" key="8">
    <source>
        <dbReference type="SAM" id="SignalP"/>
    </source>
</evidence>
<dbReference type="STRING" id="224129.A0A1W4WUK6"/>
<dbReference type="AlphaFoldDB" id="A0A1W4WUK6"/>
<evidence type="ECO:0000256" key="3">
    <source>
        <dbReference type="ARBA" id="ARBA00012646"/>
    </source>
</evidence>
<comment type="similarity">
    <text evidence="2">Belongs to the histidine acid phosphatase family.</text>
</comment>
<dbReference type="FunCoup" id="A0A1W4WUK6">
    <property type="interactions" value="18"/>
</dbReference>
<evidence type="ECO:0000256" key="7">
    <source>
        <dbReference type="ARBA" id="ARBA00023180"/>
    </source>
</evidence>
<dbReference type="CDD" id="cd07061">
    <property type="entry name" value="HP_HAP_like"/>
    <property type="match status" value="1"/>
</dbReference>
<dbReference type="GeneID" id="108736306"/>
<dbReference type="InterPro" id="IPR000560">
    <property type="entry name" value="His_Pase_clade-2"/>
</dbReference>
<dbReference type="Pfam" id="PF00328">
    <property type="entry name" value="His_Phos_2"/>
    <property type="match status" value="1"/>
</dbReference>
<reference evidence="10" key="1">
    <citation type="submission" date="2025-08" db="UniProtKB">
        <authorList>
            <consortium name="RefSeq"/>
        </authorList>
    </citation>
    <scope>IDENTIFICATION</scope>
    <source>
        <tissue evidence="10">Entire body</tissue>
    </source>
</reference>
<dbReference type="PANTHER" id="PTHR11567">
    <property type="entry name" value="ACID PHOSPHATASE-RELATED"/>
    <property type="match status" value="1"/>
</dbReference>
<keyword evidence="7" id="KW-0325">Glycoprotein</keyword>
<evidence type="ECO:0000256" key="6">
    <source>
        <dbReference type="ARBA" id="ARBA00023157"/>
    </source>
</evidence>
<dbReference type="KEGG" id="apln:108736306"/>
<dbReference type="OrthoDB" id="10257284at2759"/>
<dbReference type="SUPFAM" id="SSF53254">
    <property type="entry name" value="Phosphoglycerate mutase-like"/>
    <property type="match status" value="1"/>
</dbReference>
<evidence type="ECO:0000256" key="5">
    <source>
        <dbReference type="ARBA" id="ARBA00022801"/>
    </source>
</evidence>
<proteinExistence type="inferred from homology"/>
<evidence type="ECO:0000256" key="2">
    <source>
        <dbReference type="ARBA" id="ARBA00005375"/>
    </source>
</evidence>